<dbReference type="EMBL" id="BMNT01000022">
    <property type="protein sequence ID" value="GGK94167.1"/>
    <property type="molecule type" value="Genomic_DNA"/>
</dbReference>
<sequence length="240" mass="25981">MVLSVLLAAPAWAADIPDIEDEQLVYCLSSSHRDNLASAAAALDPRLTAIGDRLAPQKSGTLSLEQWRAGDPAAFAKACRALTAAVPALKQEDPPNPLWNALSVVFTTLSGGLIALVAAEWRTAANAGVERAVRLGDLADDFFSAAGDYAEARSAGRPPSAQAFDTAHTALVRELDRVRRHRPQWPKVAAARRTVQERLSRQEADQGAEHVREPLEALRNDLSWIDGALRRPWIPFRKGG</sequence>
<gene>
    <name evidence="1" type="ORF">GCM10007964_40750</name>
</gene>
<accession>A0A917R836</accession>
<proteinExistence type="predicted"/>
<organism evidence="1 2">
    <name type="scientific">Sphaerisporangium melleum</name>
    <dbReference type="NCBI Taxonomy" id="321316"/>
    <lineage>
        <taxon>Bacteria</taxon>
        <taxon>Bacillati</taxon>
        <taxon>Actinomycetota</taxon>
        <taxon>Actinomycetes</taxon>
        <taxon>Streptosporangiales</taxon>
        <taxon>Streptosporangiaceae</taxon>
        <taxon>Sphaerisporangium</taxon>
    </lineage>
</organism>
<dbReference type="Proteomes" id="UP000645217">
    <property type="component" value="Unassembled WGS sequence"/>
</dbReference>
<evidence type="ECO:0000313" key="1">
    <source>
        <dbReference type="EMBL" id="GGK94167.1"/>
    </source>
</evidence>
<name>A0A917R836_9ACTN</name>
<comment type="caution">
    <text evidence="1">The sequence shown here is derived from an EMBL/GenBank/DDBJ whole genome shotgun (WGS) entry which is preliminary data.</text>
</comment>
<protein>
    <submittedName>
        <fullName evidence="1">Uncharacterized protein</fullName>
    </submittedName>
</protein>
<reference evidence="1" key="2">
    <citation type="submission" date="2020-09" db="EMBL/GenBank/DDBJ databases">
        <authorList>
            <person name="Sun Q."/>
            <person name="Ohkuma M."/>
        </authorList>
    </citation>
    <scope>NUCLEOTIDE SEQUENCE</scope>
    <source>
        <strain evidence="1">JCM 13064</strain>
    </source>
</reference>
<reference evidence="1" key="1">
    <citation type="journal article" date="2014" name="Int. J. Syst. Evol. Microbiol.">
        <title>Complete genome sequence of Corynebacterium casei LMG S-19264T (=DSM 44701T), isolated from a smear-ripened cheese.</title>
        <authorList>
            <consortium name="US DOE Joint Genome Institute (JGI-PGF)"/>
            <person name="Walter F."/>
            <person name="Albersmeier A."/>
            <person name="Kalinowski J."/>
            <person name="Ruckert C."/>
        </authorList>
    </citation>
    <scope>NUCLEOTIDE SEQUENCE</scope>
    <source>
        <strain evidence="1">JCM 13064</strain>
    </source>
</reference>
<keyword evidence="2" id="KW-1185">Reference proteome</keyword>
<dbReference type="AlphaFoldDB" id="A0A917R836"/>
<evidence type="ECO:0000313" key="2">
    <source>
        <dbReference type="Proteomes" id="UP000645217"/>
    </source>
</evidence>